<dbReference type="EMBL" id="JAANBB010000323">
    <property type="protein sequence ID" value="KAF7544083.1"/>
    <property type="molecule type" value="Genomic_DNA"/>
</dbReference>
<dbReference type="GO" id="GO:0015171">
    <property type="term" value="F:amino acid transmembrane transporter activity"/>
    <property type="evidence" value="ECO:0007669"/>
    <property type="project" value="TreeGrafter"/>
</dbReference>
<dbReference type="OrthoDB" id="6499973at2759"/>
<dbReference type="Proteomes" id="UP000722485">
    <property type="component" value="Unassembled WGS sequence"/>
</dbReference>
<evidence type="ECO:0000313" key="8">
    <source>
        <dbReference type="Proteomes" id="UP000722485"/>
    </source>
</evidence>
<dbReference type="InterPro" id="IPR004841">
    <property type="entry name" value="AA-permease/SLC12A_dom"/>
</dbReference>
<evidence type="ECO:0000313" key="7">
    <source>
        <dbReference type="EMBL" id="KAF7544083.1"/>
    </source>
</evidence>
<accession>A0A9P5GY20</accession>
<gene>
    <name evidence="7" type="ORF">G7Z17_g10229</name>
</gene>
<dbReference type="GO" id="GO:0016020">
    <property type="term" value="C:membrane"/>
    <property type="evidence" value="ECO:0007669"/>
    <property type="project" value="UniProtKB-SubCell"/>
</dbReference>
<name>A0A9P5GY20_9HYPO</name>
<evidence type="ECO:0000256" key="4">
    <source>
        <dbReference type="ARBA" id="ARBA00023136"/>
    </source>
</evidence>
<keyword evidence="4 5" id="KW-0472">Membrane</keyword>
<evidence type="ECO:0000256" key="3">
    <source>
        <dbReference type="ARBA" id="ARBA00022989"/>
    </source>
</evidence>
<sequence length="630" mass="71911">MPVTTAAFYILNLTYFSIAILGYSKESQDDDRLDENGIQQDQVAEFSNNLHRRLGCRQIQRIAIGGSIGTALFVTIGNGVAAEVQGLLLAYTLYFLVVVLEGLYTSSSSLCRSYRCLCASHPRKSIKLVYKTMYWRFRLFFILDAMCVGILVPSDDPKIQGVLIGETGGAGTDGTSSYVIAMNSLGIGILPHLANALLITSIFSAGNTYTYCPGPLLICKSDAQLSCGLLPPELPRLPAVAQIPLPTYLVAVHRALVLLELERVSHRHIRVNAIQLPERLVRHHVQPPCTPSYLSLEAVGEPAWLLLRVLFARSLGRPPLLIFIYSKLLNVLRKQLLPFAVTSLVRYCYLLAVRTITLHRTTKDPNTKMATVSEMIDLVWWPPRPERGVKRPHIDRTLPENFKYYGNWGFTIYRTYYSPESDEHWDMLLDALKRQTYLALRSLDVGDQYREDVEQRKWERCHGENKDEYLEDLKRLTKLFYLDPREDPPLLDGLNIRQLREVCLSEHPKVEKTMAGGRFHFVLVADEAVLKDIAKGEFVIKSVAYDWEEGGEYWGWMRIPTGYLLELWHSLMMSGCNYHRVLRFEGPEEDLEEYIWPGDTAADPTSRCSEVRRGFVHYSAQRPRFKVERN</sequence>
<proteinExistence type="predicted"/>
<keyword evidence="2 5" id="KW-0812">Transmembrane</keyword>
<dbReference type="Gene3D" id="1.20.1740.10">
    <property type="entry name" value="Amino acid/polyamine transporter I"/>
    <property type="match status" value="1"/>
</dbReference>
<dbReference type="Pfam" id="PF00324">
    <property type="entry name" value="AA_permease"/>
    <property type="match status" value="1"/>
</dbReference>
<feature type="transmembrane region" description="Helical" evidence="5">
    <location>
        <begin position="87"/>
        <end position="105"/>
    </location>
</feature>
<dbReference type="AlphaFoldDB" id="A0A9P5GY20"/>
<organism evidence="7 8">
    <name type="scientific">Cylindrodendrum hubeiense</name>
    <dbReference type="NCBI Taxonomy" id="595255"/>
    <lineage>
        <taxon>Eukaryota</taxon>
        <taxon>Fungi</taxon>
        <taxon>Dikarya</taxon>
        <taxon>Ascomycota</taxon>
        <taxon>Pezizomycotina</taxon>
        <taxon>Sordariomycetes</taxon>
        <taxon>Hypocreomycetidae</taxon>
        <taxon>Hypocreales</taxon>
        <taxon>Nectriaceae</taxon>
        <taxon>Cylindrodendrum</taxon>
    </lineage>
</organism>
<feature type="domain" description="Amino acid permease/ SLC12A" evidence="6">
    <location>
        <begin position="120"/>
        <end position="212"/>
    </location>
</feature>
<feature type="transmembrane region" description="Helical" evidence="5">
    <location>
        <begin position="62"/>
        <end position="81"/>
    </location>
</feature>
<evidence type="ECO:0000256" key="5">
    <source>
        <dbReference type="SAM" id="Phobius"/>
    </source>
</evidence>
<dbReference type="PANTHER" id="PTHR43341:SF6">
    <property type="entry name" value="AMINO ACID TRANSPORTER (EUROFUNG)"/>
    <property type="match status" value="1"/>
</dbReference>
<dbReference type="InterPro" id="IPR050524">
    <property type="entry name" value="APC_YAT"/>
</dbReference>
<comment type="subcellular location">
    <subcellularLocation>
        <location evidence="1">Membrane</location>
        <topology evidence="1">Multi-pass membrane protein</topology>
    </subcellularLocation>
</comment>
<feature type="transmembrane region" description="Helical" evidence="5">
    <location>
        <begin position="6"/>
        <end position="23"/>
    </location>
</feature>
<keyword evidence="8" id="KW-1185">Reference proteome</keyword>
<comment type="caution">
    <text evidence="7">The sequence shown here is derived from an EMBL/GenBank/DDBJ whole genome shotgun (WGS) entry which is preliminary data.</text>
</comment>
<evidence type="ECO:0000256" key="1">
    <source>
        <dbReference type="ARBA" id="ARBA00004141"/>
    </source>
</evidence>
<protein>
    <recommendedName>
        <fullName evidence="6">Amino acid permease/ SLC12A domain-containing protein</fullName>
    </recommendedName>
</protein>
<reference evidence="7" key="1">
    <citation type="submission" date="2020-03" db="EMBL/GenBank/DDBJ databases">
        <title>Draft Genome Sequence of Cylindrodendrum hubeiense.</title>
        <authorList>
            <person name="Buettner E."/>
            <person name="Kellner H."/>
        </authorList>
    </citation>
    <scope>NUCLEOTIDE SEQUENCE</scope>
    <source>
        <strain evidence="7">IHI 201604</strain>
    </source>
</reference>
<evidence type="ECO:0000256" key="2">
    <source>
        <dbReference type="ARBA" id="ARBA00022692"/>
    </source>
</evidence>
<keyword evidence="3 5" id="KW-1133">Transmembrane helix</keyword>
<dbReference type="PANTHER" id="PTHR43341">
    <property type="entry name" value="AMINO ACID PERMEASE"/>
    <property type="match status" value="1"/>
</dbReference>
<evidence type="ECO:0000259" key="6">
    <source>
        <dbReference type="Pfam" id="PF00324"/>
    </source>
</evidence>
<feature type="transmembrane region" description="Helical" evidence="5">
    <location>
        <begin position="133"/>
        <end position="152"/>
    </location>
</feature>